<evidence type="ECO:0000313" key="1">
    <source>
        <dbReference type="EMBL" id="MBX8631970.1"/>
    </source>
</evidence>
<dbReference type="Proteomes" id="UP000716004">
    <property type="component" value="Unassembled WGS sequence"/>
</dbReference>
<protein>
    <submittedName>
        <fullName evidence="1">Uncharacterized protein</fullName>
    </submittedName>
</protein>
<sequence>MHGRFNLKGRAVLNRGDKKIHVRIEKGSKLTLKDVLKKIKEIQAANPDLDVFFDGDEYAICSRPLKKDSTAAEVGHRSRK</sequence>
<accession>A0A8J7YNJ5</accession>
<dbReference type="AlphaFoldDB" id="A0A8J7YNJ5"/>
<comment type="caution">
    <text evidence="1">The sequence shown here is derived from an EMBL/GenBank/DDBJ whole genome shotgun (WGS) entry which is preliminary data.</text>
</comment>
<reference evidence="1" key="1">
    <citation type="submission" date="2021-04" db="EMBL/GenBank/DDBJ databases">
        <title>Genomic insights into ecological role and evolution of a novel Thermoplasmata order Candidatus Sysuiplasmatales.</title>
        <authorList>
            <person name="Yuan Y."/>
        </authorList>
    </citation>
    <scope>NUCLEOTIDE SEQUENCE</scope>
    <source>
        <strain evidence="1">YP2-bin.285</strain>
    </source>
</reference>
<dbReference type="EMBL" id="JAGVSJ010000011">
    <property type="protein sequence ID" value="MBX8631970.1"/>
    <property type="molecule type" value="Genomic_DNA"/>
</dbReference>
<gene>
    <name evidence="1" type="ORF">J9259_05565</name>
</gene>
<name>A0A8J7YNJ5_9ARCH</name>
<organism evidence="1 2">
    <name type="scientific">Candidatus Sysuiplasma superficiale</name>
    <dbReference type="NCBI Taxonomy" id="2823368"/>
    <lineage>
        <taxon>Archaea</taxon>
        <taxon>Methanobacteriati</taxon>
        <taxon>Thermoplasmatota</taxon>
        <taxon>Thermoplasmata</taxon>
        <taxon>Candidatus Sysuiplasmatales</taxon>
        <taxon>Candidatus Sysuiplasmataceae</taxon>
        <taxon>Candidatus Sysuiplasma</taxon>
    </lineage>
</organism>
<proteinExistence type="predicted"/>
<evidence type="ECO:0000313" key="2">
    <source>
        <dbReference type="Proteomes" id="UP000716004"/>
    </source>
</evidence>